<reference evidence="2" key="1">
    <citation type="submission" date="2021-01" db="EMBL/GenBank/DDBJ databases">
        <title>Caligus Genome Assembly.</title>
        <authorList>
            <person name="Gallardo-Escarate C."/>
        </authorList>
    </citation>
    <scope>NUCLEOTIDE SEQUENCE [LARGE SCALE GENOMIC DNA]</scope>
</reference>
<keyword evidence="2" id="KW-1185">Reference proteome</keyword>
<organism evidence="1 2">
    <name type="scientific">Caligus rogercresseyi</name>
    <name type="common">Sea louse</name>
    <dbReference type="NCBI Taxonomy" id="217165"/>
    <lineage>
        <taxon>Eukaryota</taxon>
        <taxon>Metazoa</taxon>
        <taxon>Ecdysozoa</taxon>
        <taxon>Arthropoda</taxon>
        <taxon>Crustacea</taxon>
        <taxon>Multicrustacea</taxon>
        <taxon>Hexanauplia</taxon>
        <taxon>Copepoda</taxon>
        <taxon>Siphonostomatoida</taxon>
        <taxon>Caligidae</taxon>
        <taxon>Caligus</taxon>
    </lineage>
</organism>
<dbReference type="EMBL" id="CP045899">
    <property type="protein sequence ID" value="QQP41508.1"/>
    <property type="molecule type" value="Genomic_DNA"/>
</dbReference>
<evidence type="ECO:0000313" key="1">
    <source>
        <dbReference type="EMBL" id="QQP41508.1"/>
    </source>
</evidence>
<sequence length="60" mass="6911">MPSNFFGKGQKVRKEAYHGIMKTVTKPWMLQVAVGKPMRSSYGRNMSKTLEFFERVLASK</sequence>
<protein>
    <submittedName>
        <fullName evidence="1">Uncharacterized protein</fullName>
    </submittedName>
</protein>
<name>A0A7T8H154_CALRO</name>
<gene>
    <name evidence="1" type="ORF">FKW44_015910</name>
</gene>
<proteinExistence type="predicted"/>
<evidence type="ECO:0000313" key="2">
    <source>
        <dbReference type="Proteomes" id="UP000595437"/>
    </source>
</evidence>
<accession>A0A7T8H154</accession>
<dbReference type="AlphaFoldDB" id="A0A7T8H154"/>
<dbReference type="Proteomes" id="UP000595437">
    <property type="component" value="Chromosome 10"/>
</dbReference>